<evidence type="ECO:0000259" key="1">
    <source>
        <dbReference type="Pfam" id="PF10137"/>
    </source>
</evidence>
<proteinExistence type="predicted"/>
<sequence>MLKALGHSGFDELRLEWNLEDTDAGTGSGLAGRATSLAAYALKDPELRTPEGIYLQSAIVVKAGEIYRERYTPNIGEKERSAFKRASAEAGTMNDVSQTGAASLSIEQHSTSRSIEPIPFIAPPKPLPKLLKRKVFIVHGHDEGAREMVARYLEKIDFEAIILHEQANRGRTVMEKVEAHGDVGFAVVLLTPDDEGRKLNGILEPRARQNVILELGYFIGRLGRAHVCALTRGDIELPSDYAGVVYEPLDGNWRNALARELEDAGFEIDWKKVSRP</sequence>
<name>A0AA92BZA1_RHIRH</name>
<protein>
    <recommendedName>
        <fullName evidence="1">CD-NTase-associated protein 12/Pycsar effector protein TIR domain-containing protein</fullName>
    </recommendedName>
</protein>
<dbReference type="InterPro" id="IPR019302">
    <property type="entry name" value="CAP12/PCTIR_TIR_dom"/>
</dbReference>
<dbReference type="AlphaFoldDB" id="A0AA92BZA1"/>
<evidence type="ECO:0000313" key="3">
    <source>
        <dbReference type="Proteomes" id="UP000244335"/>
    </source>
</evidence>
<evidence type="ECO:0000313" key="2">
    <source>
        <dbReference type="EMBL" id="PVE49867.1"/>
    </source>
</evidence>
<dbReference type="GO" id="GO:0050135">
    <property type="term" value="F:NADP+ nucleosidase activity"/>
    <property type="evidence" value="ECO:0007669"/>
    <property type="project" value="InterPro"/>
</dbReference>
<accession>A0AA92BZA1</accession>
<dbReference type="Pfam" id="PF10137">
    <property type="entry name" value="CAP12-PCTIR_TIR"/>
    <property type="match status" value="1"/>
</dbReference>
<dbReference type="EMBL" id="QDFR01000016">
    <property type="protein sequence ID" value="PVE49867.1"/>
    <property type="molecule type" value="Genomic_DNA"/>
</dbReference>
<organism evidence="2 3">
    <name type="scientific">Rhizobium rhizogenes</name>
    <name type="common">Agrobacterium rhizogenes</name>
    <dbReference type="NCBI Taxonomy" id="359"/>
    <lineage>
        <taxon>Bacteria</taxon>
        <taxon>Pseudomonadati</taxon>
        <taxon>Pseudomonadota</taxon>
        <taxon>Alphaproteobacteria</taxon>
        <taxon>Hyphomicrobiales</taxon>
        <taxon>Rhizobiaceae</taxon>
        <taxon>Rhizobium/Agrobacterium group</taxon>
        <taxon>Rhizobium</taxon>
    </lineage>
</organism>
<reference evidence="2 3" key="1">
    <citation type="submission" date="2018-04" db="EMBL/GenBank/DDBJ databases">
        <authorList>
            <person name="Hagen T."/>
        </authorList>
    </citation>
    <scope>NUCLEOTIDE SEQUENCE [LARGE SCALE GENOMIC DNA]</scope>
    <source>
        <strain evidence="2 3">TPD7009</strain>
    </source>
</reference>
<dbReference type="Proteomes" id="UP000244335">
    <property type="component" value="Unassembled WGS sequence"/>
</dbReference>
<comment type="caution">
    <text evidence="2">The sequence shown here is derived from an EMBL/GenBank/DDBJ whole genome shotgun (WGS) entry which is preliminary data.</text>
</comment>
<feature type="domain" description="CD-NTase-associated protein 12/Pycsar effector protein TIR" evidence="1">
    <location>
        <begin position="134"/>
        <end position="250"/>
    </location>
</feature>
<gene>
    <name evidence="2" type="ORF">DC430_23495</name>
</gene>